<gene>
    <name evidence="3" type="ORF">EYB31_11420</name>
</gene>
<dbReference type="CDD" id="cd01949">
    <property type="entry name" value="GGDEF"/>
    <property type="match status" value="1"/>
</dbReference>
<accession>A0A4Q9DWG9</accession>
<protein>
    <submittedName>
        <fullName evidence="3">GGDEF domain-containing protein</fullName>
    </submittedName>
</protein>
<dbReference type="AlphaFoldDB" id="A0A4Q9DWG9"/>
<evidence type="ECO:0000259" key="2">
    <source>
        <dbReference type="PROSITE" id="PS50887"/>
    </source>
</evidence>
<dbReference type="SUPFAM" id="SSF55073">
    <property type="entry name" value="Nucleotide cyclase"/>
    <property type="match status" value="1"/>
</dbReference>
<feature type="domain" description="GGDEF" evidence="2">
    <location>
        <begin position="86"/>
        <end position="214"/>
    </location>
</feature>
<dbReference type="InterPro" id="IPR052163">
    <property type="entry name" value="DGC-Regulatory_Protein"/>
</dbReference>
<keyword evidence="1" id="KW-0472">Membrane</keyword>
<evidence type="ECO:0000256" key="1">
    <source>
        <dbReference type="SAM" id="Phobius"/>
    </source>
</evidence>
<dbReference type="InterPro" id="IPR029787">
    <property type="entry name" value="Nucleotide_cyclase"/>
</dbReference>
<dbReference type="NCBIfam" id="TIGR00254">
    <property type="entry name" value="GGDEF"/>
    <property type="match status" value="1"/>
</dbReference>
<reference evidence="3 4" key="1">
    <citation type="submission" date="2019-02" db="EMBL/GenBank/DDBJ databases">
        <title>Paenibacillus sp. nov., isolated from surface-sterilized tissue of Thalictrum simplex L.</title>
        <authorList>
            <person name="Tuo L."/>
        </authorList>
    </citation>
    <scope>NUCLEOTIDE SEQUENCE [LARGE SCALE GENOMIC DNA]</scope>
    <source>
        <strain evidence="3 4">N2SHLJ1</strain>
    </source>
</reference>
<organism evidence="3 4">
    <name type="scientific">Paenibacillus thalictri</name>
    <dbReference type="NCBI Taxonomy" id="2527873"/>
    <lineage>
        <taxon>Bacteria</taxon>
        <taxon>Bacillati</taxon>
        <taxon>Bacillota</taxon>
        <taxon>Bacilli</taxon>
        <taxon>Bacillales</taxon>
        <taxon>Paenibacillaceae</taxon>
        <taxon>Paenibacillus</taxon>
    </lineage>
</organism>
<comment type="caution">
    <text evidence="3">The sequence shown here is derived from an EMBL/GenBank/DDBJ whole genome shotgun (WGS) entry which is preliminary data.</text>
</comment>
<dbReference type="PANTHER" id="PTHR46663">
    <property type="entry name" value="DIGUANYLATE CYCLASE DGCT-RELATED"/>
    <property type="match status" value="1"/>
</dbReference>
<dbReference type="InterPro" id="IPR000160">
    <property type="entry name" value="GGDEF_dom"/>
</dbReference>
<keyword evidence="4" id="KW-1185">Reference proteome</keyword>
<evidence type="ECO:0000313" key="4">
    <source>
        <dbReference type="Proteomes" id="UP000293142"/>
    </source>
</evidence>
<feature type="transmembrane region" description="Helical" evidence="1">
    <location>
        <begin position="7"/>
        <end position="24"/>
    </location>
</feature>
<dbReference type="SMART" id="SM00267">
    <property type="entry name" value="GGDEF"/>
    <property type="match status" value="1"/>
</dbReference>
<keyword evidence="1" id="KW-1133">Transmembrane helix</keyword>
<dbReference type="InterPro" id="IPR043128">
    <property type="entry name" value="Rev_trsase/Diguanyl_cyclase"/>
</dbReference>
<dbReference type="RefSeq" id="WP_131013457.1">
    <property type="nucleotide sequence ID" value="NZ_SIRE01000007.1"/>
</dbReference>
<keyword evidence="1" id="KW-0812">Transmembrane</keyword>
<dbReference type="Proteomes" id="UP000293142">
    <property type="component" value="Unassembled WGS sequence"/>
</dbReference>
<dbReference type="Pfam" id="PF00990">
    <property type="entry name" value="GGDEF"/>
    <property type="match status" value="1"/>
</dbReference>
<dbReference type="EMBL" id="SIRE01000007">
    <property type="protein sequence ID" value="TBL79511.1"/>
    <property type="molecule type" value="Genomic_DNA"/>
</dbReference>
<dbReference type="OrthoDB" id="9759607at2"/>
<proteinExistence type="predicted"/>
<feature type="transmembrane region" description="Helical" evidence="1">
    <location>
        <begin position="30"/>
        <end position="49"/>
    </location>
</feature>
<dbReference type="Gene3D" id="3.30.70.270">
    <property type="match status" value="1"/>
</dbReference>
<evidence type="ECO:0000313" key="3">
    <source>
        <dbReference type="EMBL" id="TBL79511.1"/>
    </source>
</evidence>
<dbReference type="PANTHER" id="PTHR46663:SF4">
    <property type="entry name" value="DIGUANYLATE CYCLASE DGCT-RELATED"/>
    <property type="match status" value="1"/>
</dbReference>
<dbReference type="PROSITE" id="PS50887">
    <property type="entry name" value="GGDEF"/>
    <property type="match status" value="1"/>
</dbReference>
<name>A0A4Q9DWG9_9BACL</name>
<sequence length="214" mass="24192">MGYWGRGVLLTIAIGNTFVFLTVVEDVPAGLLALLTGGLVFAWVLGFYFDKVKYTSEKDVLTGVYNRRIASKVFHRLRRQASRKDSLLAVFVVDINNFKAINDTFNHDTGDKVLQLVSDLLIAVFRTPKHVIRWGGDEFIVIHTFRSSEELRRTHDILHQETDSLSGKMTFDISLSAGFSLFPRDGDQLDLLISRADKAMYSNKSAMKREARSD</sequence>